<dbReference type="PIRSF" id="PIRSF000097">
    <property type="entry name" value="AKR"/>
    <property type="match status" value="1"/>
</dbReference>
<evidence type="ECO:0000259" key="6">
    <source>
        <dbReference type="Pfam" id="PF00248"/>
    </source>
</evidence>
<gene>
    <name evidence="7" type="ORF">WICMUC_003233</name>
</gene>
<dbReference type="OrthoDB" id="416253at2759"/>
<comment type="similarity">
    <text evidence="1">Belongs to the aldo/keto reductase family.</text>
</comment>
<dbReference type="FunFam" id="3.20.20.100:FF:000015">
    <property type="entry name" value="Oxidoreductase, aldo/keto reductase family"/>
    <property type="match status" value="1"/>
</dbReference>
<accession>A0A9P8PLS9</accession>
<evidence type="ECO:0000256" key="4">
    <source>
        <dbReference type="PIRSR" id="PIRSR000097-2"/>
    </source>
</evidence>
<dbReference type="SUPFAM" id="SSF51430">
    <property type="entry name" value="NAD(P)-linked oxidoreductase"/>
    <property type="match status" value="1"/>
</dbReference>
<dbReference type="PANTHER" id="PTHR43827">
    <property type="entry name" value="2,5-DIKETO-D-GLUCONIC ACID REDUCTASE"/>
    <property type="match status" value="1"/>
</dbReference>
<evidence type="ECO:0000256" key="3">
    <source>
        <dbReference type="PIRSR" id="PIRSR000097-1"/>
    </source>
</evidence>
<keyword evidence="8" id="KW-1185">Reference proteome</keyword>
<dbReference type="PROSITE" id="PS00062">
    <property type="entry name" value="ALDOKETO_REDUCTASE_2"/>
    <property type="match status" value="1"/>
</dbReference>
<proteinExistence type="inferred from homology"/>
<dbReference type="InterPro" id="IPR023210">
    <property type="entry name" value="NADP_OxRdtase_dom"/>
</dbReference>
<dbReference type="EMBL" id="JAEUBF010000853">
    <property type="protein sequence ID" value="KAH3674396.1"/>
    <property type="molecule type" value="Genomic_DNA"/>
</dbReference>
<keyword evidence="2" id="KW-0560">Oxidoreductase</keyword>
<reference evidence="7" key="2">
    <citation type="submission" date="2021-01" db="EMBL/GenBank/DDBJ databases">
        <authorList>
            <person name="Schikora-Tamarit M.A."/>
        </authorList>
    </citation>
    <scope>NUCLEOTIDE SEQUENCE</scope>
    <source>
        <strain evidence="7">CBS6341</strain>
    </source>
</reference>
<dbReference type="InterPro" id="IPR018170">
    <property type="entry name" value="Aldo/ket_reductase_CS"/>
</dbReference>
<evidence type="ECO:0000256" key="5">
    <source>
        <dbReference type="PIRSR" id="PIRSR000097-3"/>
    </source>
</evidence>
<comment type="caution">
    <text evidence="7">The sequence shown here is derived from an EMBL/GenBank/DDBJ whole genome shotgun (WGS) entry which is preliminary data.</text>
</comment>
<dbReference type="PANTHER" id="PTHR43827:SF13">
    <property type="entry name" value="ALDO_KETO REDUCTASE FAMILY PROTEIN"/>
    <property type="match status" value="1"/>
</dbReference>
<dbReference type="Proteomes" id="UP000769528">
    <property type="component" value="Unassembled WGS sequence"/>
</dbReference>
<feature type="domain" description="NADP-dependent oxidoreductase" evidence="6">
    <location>
        <begin position="35"/>
        <end position="272"/>
    </location>
</feature>
<sequence length="291" mass="33231">MSTKLAKDSLLKLNNGKTIPVSGFGLYKTPPDVTTKLTYEALKVGYRHIDSAKIYGNEAEGAQGIANFLKDHPNVKRSDIFFTTKIWNNDHGYELTKKAIETSLERTQDIEYIDLFLIHSPKSDKERRLGTWKALQEAVSTGRVKSIGVSNYGTKHLDELYSWDGLTIKPVINQVELHPWLPRKDLQKYAEKYEFLLEAYAPITRGKKFDDPELVSIAKKHGYTPAQVLLRWSYAQGFIPLVKTVTIERIKPNFTVLDDIELDEEDYKLLDKPDSYEALAWDPTVYNDGDA</sequence>
<dbReference type="Pfam" id="PF00248">
    <property type="entry name" value="Aldo_ket_red"/>
    <property type="match status" value="1"/>
</dbReference>
<evidence type="ECO:0000256" key="2">
    <source>
        <dbReference type="ARBA" id="ARBA00023002"/>
    </source>
</evidence>
<evidence type="ECO:0000313" key="8">
    <source>
        <dbReference type="Proteomes" id="UP000769528"/>
    </source>
</evidence>
<feature type="active site" description="Proton donor" evidence="3">
    <location>
        <position position="55"/>
    </location>
</feature>
<name>A0A9P8PLS9_9ASCO</name>
<dbReference type="AlphaFoldDB" id="A0A9P8PLS9"/>
<evidence type="ECO:0000256" key="1">
    <source>
        <dbReference type="ARBA" id="ARBA00007905"/>
    </source>
</evidence>
<dbReference type="CDD" id="cd19071">
    <property type="entry name" value="AKR_AKR1-5-like"/>
    <property type="match status" value="1"/>
</dbReference>
<organism evidence="7 8">
    <name type="scientific">Wickerhamomyces mucosus</name>
    <dbReference type="NCBI Taxonomy" id="1378264"/>
    <lineage>
        <taxon>Eukaryota</taxon>
        <taxon>Fungi</taxon>
        <taxon>Dikarya</taxon>
        <taxon>Ascomycota</taxon>
        <taxon>Saccharomycotina</taxon>
        <taxon>Saccharomycetes</taxon>
        <taxon>Phaffomycetales</taxon>
        <taxon>Wickerhamomycetaceae</taxon>
        <taxon>Wickerhamomyces</taxon>
    </lineage>
</organism>
<dbReference type="GO" id="GO:0016616">
    <property type="term" value="F:oxidoreductase activity, acting on the CH-OH group of donors, NAD or NADP as acceptor"/>
    <property type="evidence" value="ECO:0007669"/>
    <property type="project" value="UniProtKB-ARBA"/>
</dbReference>
<feature type="site" description="Lowers pKa of active site Tyr" evidence="5">
    <location>
        <position position="85"/>
    </location>
</feature>
<evidence type="ECO:0000313" key="7">
    <source>
        <dbReference type="EMBL" id="KAH3674396.1"/>
    </source>
</evidence>
<dbReference type="Gene3D" id="3.20.20.100">
    <property type="entry name" value="NADP-dependent oxidoreductase domain"/>
    <property type="match status" value="1"/>
</dbReference>
<dbReference type="PRINTS" id="PR00069">
    <property type="entry name" value="ALDKETRDTASE"/>
</dbReference>
<dbReference type="InterPro" id="IPR036812">
    <property type="entry name" value="NAD(P)_OxRdtase_dom_sf"/>
</dbReference>
<feature type="binding site" evidence="4">
    <location>
        <position position="119"/>
    </location>
    <ligand>
        <name>substrate</name>
    </ligand>
</feature>
<reference evidence="7" key="1">
    <citation type="journal article" date="2021" name="Open Biol.">
        <title>Shared evolutionary footprints suggest mitochondrial oxidative damage underlies multiple complex I losses in fungi.</title>
        <authorList>
            <person name="Schikora-Tamarit M.A."/>
            <person name="Marcet-Houben M."/>
            <person name="Nosek J."/>
            <person name="Gabaldon T."/>
        </authorList>
    </citation>
    <scope>NUCLEOTIDE SEQUENCE</scope>
    <source>
        <strain evidence="7">CBS6341</strain>
    </source>
</reference>
<protein>
    <recommendedName>
        <fullName evidence="6">NADP-dependent oxidoreductase domain-containing protein</fullName>
    </recommendedName>
</protein>
<dbReference type="InterPro" id="IPR020471">
    <property type="entry name" value="AKR"/>
</dbReference>